<dbReference type="FunFam" id="3.90.190.10:FF:000038">
    <property type="entry name" value="Tyrosine-protein phosphatase CDC14"/>
    <property type="match status" value="1"/>
</dbReference>
<dbReference type="Gene3D" id="3.90.190.10">
    <property type="entry name" value="Protein tyrosine phosphatase superfamily"/>
    <property type="match status" value="2"/>
</dbReference>
<dbReference type="GO" id="GO:0005856">
    <property type="term" value="C:cytoskeleton"/>
    <property type="evidence" value="ECO:0007669"/>
    <property type="project" value="UniProtKB-ARBA"/>
</dbReference>
<reference evidence="17 18" key="1">
    <citation type="submission" date="2014-11" db="EMBL/GenBank/DDBJ databases">
        <authorList>
            <person name="Zhu J."/>
            <person name="Qi W."/>
            <person name="Song R."/>
        </authorList>
    </citation>
    <scope>NUCLEOTIDE SEQUENCE [LARGE SCALE GENOMIC DNA]</scope>
</reference>
<keyword evidence="9" id="KW-0378">Hydrolase</keyword>
<accession>A0A0G4EP06</accession>
<evidence type="ECO:0000256" key="14">
    <source>
        <dbReference type="SAM" id="MobiDB-lite"/>
    </source>
</evidence>
<evidence type="ECO:0000313" key="17">
    <source>
        <dbReference type="EMBL" id="CEL99159.1"/>
    </source>
</evidence>
<dbReference type="PROSITE" id="PS50054">
    <property type="entry name" value="TYR_PHOSPHATASE_DUAL"/>
    <property type="match status" value="1"/>
</dbReference>
<dbReference type="CDD" id="cd17657">
    <property type="entry name" value="CDC14_N"/>
    <property type="match status" value="1"/>
</dbReference>
<dbReference type="GO" id="GO:0033554">
    <property type="term" value="P:cellular response to stress"/>
    <property type="evidence" value="ECO:0007669"/>
    <property type="project" value="UniProtKB-ARBA"/>
</dbReference>
<dbReference type="InterPro" id="IPR000387">
    <property type="entry name" value="Tyr_Pase_dom"/>
</dbReference>
<dbReference type="OrthoDB" id="442453at2759"/>
<keyword evidence="7" id="KW-0132">Cell division</keyword>
<evidence type="ECO:0000256" key="10">
    <source>
        <dbReference type="ARBA" id="ARBA00022912"/>
    </source>
</evidence>
<keyword evidence="13" id="KW-0131">Cell cycle</keyword>
<evidence type="ECO:0000256" key="1">
    <source>
        <dbReference type="ARBA" id="ARBA00004123"/>
    </source>
</evidence>
<evidence type="ECO:0000256" key="11">
    <source>
        <dbReference type="ARBA" id="ARBA00023242"/>
    </source>
</evidence>
<dbReference type="Proteomes" id="UP000041254">
    <property type="component" value="Unassembled WGS sequence"/>
</dbReference>
<protein>
    <recommendedName>
        <fullName evidence="4">protein-tyrosine-phosphatase</fullName>
        <ecNumber evidence="4">3.1.3.48</ecNumber>
    </recommendedName>
</protein>
<evidence type="ECO:0000256" key="9">
    <source>
        <dbReference type="ARBA" id="ARBA00022801"/>
    </source>
</evidence>
<evidence type="ECO:0000256" key="12">
    <source>
        <dbReference type="ARBA" id="ARBA00023254"/>
    </source>
</evidence>
<dbReference type="GO" id="GO:0000278">
    <property type="term" value="P:mitotic cell cycle"/>
    <property type="evidence" value="ECO:0007669"/>
    <property type="project" value="UniProtKB-ARBA"/>
</dbReference>
<dbReference type="InterPro" id="IPR029021">
    <property type="entry name" value="Prot-tyrosine_phosphatase-like"/>
</dbReference>
<name>A0A0G4EP06_VITBC</name>
<dbReference type="GO" id="GO:0051321">
    <property type="term" value="P:meiotic cell cycle"/>
    <property type="evidence" value="ECO:0007669"/>
    <property type="project" value="UniProtKB-KW"/>
</dbReference>
<keyword evidence="6" id="KW-0597">Phosphoprotein</keyword>
<evidence type="ECO:0000256" key="4">
    <source>
        <dbReference type="ARBA" id="ARBA00013064"/>
    </source>
</evidence>
<evidence type="ECO:0000256" key="8">
    <source>
        <dbReference type="ARBA" id="ARBA00022776"/>
    </source>
</evidence>
<comment type="similarity">
    <text evidence="3">Belongs to the protein-tyrosine phosphatase family. Non-receptor class CDC14 subfamily.</text>
</comment>
<dbReference type="SUPFAM" id="SSF52799">
    <property type="entry name" value="(Phosphotyrosine protein) phosphatases II"/>
    <property type="match status" value="2"/>
</dbReference>
<keyword evidence="5" id="KW-0963">Cytoplasm</keyword>
<dbReference type="GO" id="GO:0031981">
    <property type="term" value="C:nuclear lumen"/>
    <property type="evidence" value="ECO:0007669"/>
    <property type="project" value="UniProtKB-ARBA"/>
</dbReference>
<dbReference type="SMART" id="SM00195">
    <property type="entry name" value="DSPc"/>
    <property type="match status" value="1"/>
</dbReference>
<dbReference type="CDD" id="cd14499">
    <property type="entry name" value="CDC14_C"/>
    <property type="match status" value="1"/>
</dbReference>
<gene>
    <name evidence="17" type="ORF">Vbra_2867</name>
</gene>
<dbReference type="PROSITE" id="PS50056">
    <property type="entry name" value="TYR_PHOSPHATASE_2"/>
    <property type="match status" value="1"/>
</dbReference>
<dbReference type="InterPro" id="IPR044506">
    <property type="entry name" value="CDC14_C"/>
</dbReference>
<evidence type="ECO:0000313" key="18">
    <source>
        <dbReference type="Proteomes" id="UP000041254"/>
    </source>
</evidence>
<dbReference type="GO" id="GO:0032954">
    <property type="term" value="P:regulation of cytokinetic process"/>
    <property type="evidence" value="ECO:0007669"/>
    <property type="project" value="UniProtKB-ARBA"/>
</dbReference>
<proteinExistence type="inferred from homology"/>
<feature type="region of interest" description="Disordered" evidence="14">
    <location>
        <begin position="93"/>
        <end position="140"/>
    </location>
</feature>
<dbReference type="PANTHER" id="PTHR23339">
    <property type="entry name" value="TYROSINE SPECIFIC PROTEIN PHOSPHATASE AND DUAL SPECIFICITY PROTEIN PHOSPHATASE"/>
    <property type="match status" value="1"/>
</dbReference>
<dbReference type="InterPro" id="IPR020422">
    <property type="entry name" value="TYR_PHOSPHATASE_DUAL_dom"/>
</dbReference>
<feature type="domain" description="Tyrosine specific protein phosphatases" evidence="16">
    <location>
        <begin position="332"/>
        <end position="394"/>
    </location>
</feature>
<comment type="subcellular location">
    <subcellularLocation>
        <location evidence="2">Cytoplasm</location>
    </subcellularLocation>
    <subcellularLocation>
        <location evidence="1">Nucleus</location>
    </subcellularLocation>
</comment>
<dbReference type="InterPro" id="IPR050561">
    <property type="entry name" value="PTP"/>
</dbReference>
<dbReference type="InterPro" id="IPR029260">
    <property type="entry name" value="DSPn"/>
</dbReference>
<keyword evidence="11" id="KW-0539">Nucleus</keyword>
<keyword evidence="12" id="KW-0469">Meiosis</keyword>
<dbReference type="AlphaFoldDB" id="A0A0G4EP06"/>
<keyword evidence="18" id="KW-1185">Reference proteome</keyword>
<dbReference type="Pfam" id="PF14671">
    <property type="entry name" value="DSPn"/>
    <property type="match status" value="2"/>
</dbReference>
<dbReference type="VEuPathDB" id="CryptoDB:Vbra_2867"/>
<dbReference type="EC" id="3.1.3.48" evidence="4"/>
<evidence type="ECO:0000256" key="2">
    <source>
        <dbReference type="ARBA" id="ARBA00004496"/>
    </source>
</evidence>
<dbReference type="PROSITE" id="PS00383">
    <property type="entry name" value="TYR_PHOSPHATASE_1"/>
    <property type="match status" value="1"/>
</dbReference>
<keyword evidence="10" id="KW-0904">Protein phosphatase</keyword>
<evidence type="ECO:0000256" key="3">
    <source>
        <dbReference type="ARBA" id="ARBA00007315"/>
    </source>
</evidence>
<organism evidence="17 18">
    <name type="scientific">Vitrella brassicaformis (strain CCMP3155)</name>
    <dbReference type="NCBI Taxonomy" id="1169540"/>
    <lineage>
        <taxon>Eukaryota</taxon>
        <taxon>Sar</taxon>
        <taxon>Alveolata</taxon>
        <taxon>Colpodellida</taxon>
        <taxon>Vitrellaceae</taxon>
        <taxon>Vitrella</taxon>
    </lineage>
</organism>
<evidence type="ECO:0000256" key="6">
    <source>
        <dbReference type="ARBA" id="ARBA00022553"/>
    </source>
</evidence>
<dbReference type="OMA" id="ALPWIGW"/>
<feature type="domain" description="Tyrosine-protein phosphatase" evidence="15">
    <location>
        <begin position="243"/>
        <end position="407"/>
    </location>
</feature>
<dbReference type="InterPro" id="IPR016130">
    <property type="entry name" value="Tyr_Pase_AS"/>
</dbReference>
<evidence type="ECO:0000259" key="15">
    <source>
        <dbReference type="PROSITE" id="PS50054"/>
    </source>
</evidence>
<keyword evidence="8" id="KW-0498">Mitosis</keyword>
<evidence type="ECO:0000256" key="5">
    <source>
        <dbReference type="ARBA" id="ARBA00022490"/>
    </source>
</evidence>
<dbReference type="GO" id="GO:0007096">
    <property type="term" value="P:regulation of exit from mitosis"/>
    <property type="evidence" value="ECO:0007669"/>
    <property type="project" value="UniProtKB-ARBA"/>
</dbReference>
<evidence type="ECO:0000259" key="16">
    <source>
        <dbReference type="PROSITE" id="PS50056"/>
    </source>
</evidence>
<dbReference type="GO" id="GO:0005737">
    <property type="term" value="C:cytoplasm"/>
    <property type="evidence" value="ECO:0007669"/>
    <property type="project" value="UniProtKB-SubCell"/>
</dbReference>
<dbReference type="PhylomeDB" id="A0A0G4EP06"/>
<dbReference type="EMBL" id="CDMY01000275">
    <property type="protein sequence ID" value="CEL99159.1"/>
    <property type="molecule type" value="Genomic_DNA"/>
</dbReference>
<dbReference type="GO" id="GO:0004725">
    <property type="term" value="F:protein tyrosine phosphatase activity"/>
    <property type="evidence" value="ECO:0007669"/>
    <property type="project" value="UniProtKB-EC"/>
</dbReference>
<evidence type="ECO:0000256" key="7">
    <source>
        <dbReference type="ARBA" id="ARBA00022618"/>
    </source>
</evidence>
<evidence type="ECO:0000256" key="13">
    <source>
        <dbReference type="ARBA" id="ARBA00023306"/>
    </source>
</evidence>
<dbReference type="InParanoid" id="A0A0G4EP06"/>
<dbReference type="Pfam" id="PF22785">
    <property type="entry name" value="Tc-R-P"/>
    <property type="match status" value="1"/>
</dbReference>
<dbReference type="STRING" id="1169540.A0A0G4EP06"/>
<feature type="compositionally biased region" description="Low complexity" evidence="14">
    <location>
        <begin position="117"/>
        <end position="139"/>
    </location>
</feature>
<dbReference type="GO" id="GO:0051301">
    <property type="term" value="P:cell division"/>
    <property type="evidence" value="ECO:0007669"/>
    <property type="project" value="UniProtKB-KW"/>
</dbReference>
<sequence length="482" mass="53734">MTNGKPPGQSCNVLRELEDIGAVPVIPGQLYYASLPKRLQAQLPRHDDHQSPVQFFTIDDKLLYKPFFQDFGPVNLGHTYRFCRAVQRRLREAEAHRSSDGGTNGHSHHTPPPPSPAAAASSQPPVVPSSSPCPSLSLPTPSPRRVLVHYSNQDPQKRANAVYLMGAFQVIVLGKTAEQAYAPFLGVYPPLLPFRDASFGVCTYSCSILDCLKGIQYAIKLGWFDYKTFDVEAYDKYDAVENGDLNWVIPNKFMAFSSPFGLDPREQSALKAKGQHYLPPEDYARIFREVGVGLVVRLNRKTYDRRRFLDYGIQHIDLFFPDGACPPKDVIDRFLMACETHKHGVAVHCKAGLGRTGTLIAAYAIKNYKFPAGPFIGWIRICRPGSILGPQQHFLCEIEKDLLNADVHESVNKTLMDVSMGMMDDVTSNYQSSHSFHQDVLTAGQKKMLRRMAAAGDKGQGERLVAARREANMNKREIPAGK</sequence>